<reference evidence="3 4" key="1">
    <citation type="submission" date="2016-11" db="EMBL/GenBank/DDBJ databases">
        <title>Study of marine rhodopsin-containing bacteria.</title>
        <authorList>
            <person name="Yoshizawa S."/>
            <person name="Kumagai Y."/>
            <person name="Kogure K."/>
        </authorList>
    </citation>
    <scope>NUCLEOTIDE SEQUENCE [LARGE SCALE GENOMIC DNA]</scope>
    <source>
        <strain evidence="3 4">SG-29</strain>
    </source>
</reference>
<dbReference type="EMBL" id="MQWB01000001">
    <property type="protein sequence ID" value="OZC02454.1"/>
    <property type="molecule type" value="Genomic_DNA"/>
</dbReference>
<name>A0A259TY06_9BACT</name>
<dbReference type="AlphaFoldDB" id="A0A259TY06"/>
<protein>
    <recommendedName>
        <fullName evidence="2">UspA domain-containing protein</fullName>
    </recommendedName>
</protein>
<proteinExistence type="inferred from homology"/>
<dbReference type="PANTHER" id="PTHR46268">
    <property type="entry name" value="STRESS RESPONSE PROTEIN NHAX"/>
    <property type="match status" value="1"/>
</dbReference>
<evidence type="ECO:0000259" key="2">
    <source>
        <dbReference type="Pfam" id="PF00582"/>
    </source>
</evidence>
<dbReference type="SUPFAM" id="SSF52402">
    <property type="entry name" value="Adenine nucleotide alpha hydrolases-like"/>
    <property type="match status" value="2"/>
</dbReference>
<dbReference type="RefSeq" id="WP_094546725.1">
    <property type="nucleotide sequence ID" value="NZ_MQWB01000001.1"/>
</dbReference>
<keyword evidence="4" id="KW-1185">Reference proteome</keyword>
<evidence type="ECO:0000313" key="4">
    <source>
        <dbReference type="Proteomes" id="UP000216446"/>
    </source>
</evidence>
<dbReference type="Gene3D" id="3.40.50.620">
    <property type="entry name" value="HUPs"/>
    <property type="match status" value="2"/>
</dbReference>
<dbReference type="Pfam" id="PF00582">
    <property type="entry name" value="Usp"/>
    <property type="match status" value="2"/>
</dbReference>
<feature type="domain" description="UspA" evidence="2">
    <location>
        <begin position="6"/>
        <end position="144"/>
    </location>
</feature>
<accession>A0A259TY06</accession>
<dbReference type="InParanoid" id="A0A259TY06"/>
<dbReference type="InterPro" id="IPR014729">
    <property type="entry name" value="Rossmann-like_a/b/a_fold"/>
</dbReference>
<gene>
    <name evidence="3" type="ORF">BSZ36_05360</name>
</gene>
<evidence type="ECO:0000313" key="3">
    <source>
        <dbReference type="EMBL" id="OZC02454.1"/>
    </source>
</evidence>
<dbReference type="OrthoDB" id="9788959at2"/>
<organism evidence="3 4">
    <name type="scientific">Rubricoccus marinus</name>
    <dbReference type="NCBI Taxonomy" id="716817"/>
    <lineage>
        <taxon>Bacteria</taxon>
        <taxon>Pseudomonadati</taxon>
        <taxon>Rhodothermota</taxon>
        <taxon>Rhodothermia</taxon>
        <taxon>Rhodothermales</taxon>
        <taxon>Rubricoccaceae</taxon>
        <taxon>Rubricoccus</taxon>
    </lineage>
</organism>
<dbReference type="InterPro" id="IPR006015">
    <property type="entry name" value="Universal_stress_UspA"/>
</dbReference>
<dbReference type="CDD" id="cd00293">
    <property type="entry name" value="USP-like"/>
    <property type="match status" value="2"/>
</dbReference>
<comment type="similarity">
    <text evidence="1">Belongs to the universal stress protein A family.</text>
</comment>
<dbReference type="FunCoup" id="A0A259TY06">
    <property type="interactions" value="14"/>
</dbReference>
<evidence type="ECO:0000256" key="1">
    <source>
        <dbReference type="ARBA" id="ARBA00008791"/>
    </source>
</evidence>
<sequence>MTDPSIRRILFPTDLSACAEGAFTHAAWLADRFGATLYDFHVRETPGFPPLDWVDDLVVTAEDVAADLGLPLAPEAEPLRPIDLVHEEREASDVAAAILRYAADLPADLIVMGTHGRSGVARARLGSIAEAVVRHARCPVLTVRPDANGGASAFREILVALDTADPIPPEAAWAARLARAYHARLHLLRVVAPSLLHPQASEASRRAHLGLGRLEGQLGSEGVPAVVSRVCEGDPAAVIAETAEEIGADLIVVGSHGREGVRRALLGSVSETVIRHAPCPVFVARHQGEGSAARIE</sequence>
<dbReference type="PRINTS" id="PR01438">
    <property type="entry name" value="UNVRSLSTRESS"/>
</dbReference>
<dbReference type="PANTHER" id="PTHR46268:SF6">
    <property type="entry name" value="UNIVERSAL STRESS PROTEIN UP12"/>
    <property type="match status" value="1"/>
</dbReference>
<comment type="caution">
    <text evidence="3">The sequence shown here is derived from an EMBL/GenBank/DDBJ whole genome shotgun (WGS) entry which is preliminary data.</text>
</comment>
<dbReference type="Proteomes" id="UP000216446">
    <property type="component" value="Unassembled WGS sequence"/>
</dbReference>
<dbReference type="InterPro" id="IPR006016">
    <property type="entry name" value="UspA"/>
</dbReference>
<feature type="domain" description="UspA" evidence="2">
    <location>
        <begin position="154"/>
        <end position="285"/>
    </location>
</feature>